<keyword evidence="4" id="KW-0285">Flavoprotein</keyword>
<evidence type="ECO:0000256" key="7">
    <source>
        <dbReference type="ARBA" id="ARBA00023033"/>
    </source>
</evidence>
<evidence type="ECO:0000256" key="1">
    <source>
        <dbReference type="ARBA" id="ARBA00001974"/>
    </source>
</evidence>
<dbReference type="Pfam" id="PF01494">
    <property type="entry name" value="FAD_binding_3"/>
    <property type="match status" value="1"/>
</dbReference>
<gene>
    <name evidence="9" type="primary">ubiF</name>
    <name evidence="9" type="ordered locus">Bfl318</name>
</gene>
<dbReference type="InterPro" id="IPR036188">
    <property type="entry name" value="FAD/NAD-bd_sf"/>
</dbReference>
<comment type="similarity">
    <text evidence="3">Belongs to the UbiH/COQ6 family.</text>
</comment>
<protein>
    <submittedName>
        <fullName evidence="9">Monooxygenase</fullName>
        <ecNumber evidence="9">1.14.13.-</ecNumber>
    </submittedName>
</protein>
<evidence type="ECO:0000256" key="5">
    <source>
        <dbReference type="ARBA" id="ARBA00022827"/>
    </source>
</evidence>
<keyword evidence="7 9" id="KW-0503">Monooxygenase</keyword>
<reference evidence="9 10" key="1">
    <citation type="journal article" date="2003" name="Proc. Natl. Acad. Sci. U.S.A.">
        <title>The genome sequence of Blochmannia floridanus: comparative analysis of reduced genomes.</title>
        <authorList>
            <person name="Gil R."/>
            <person name="Silva F.J."/>
            <person name="Zientz E."/>
            <person name="Delmotte F."/>
            <person name="Gonzalez-Candelas F."/>
            <person name="Latorre A."/>
            <person name="Rausell C."/>
            <person name="Kramerbeek J."/>
            <person name="Gadau J."/>
            <person name="Hoelldobler B."/>
            <person name="van Ham R.C.H.J."/>
            <person name="Gross R."/>
            <person name="Moya A."/>
        </authorList>
    </citation>
    <scope>NUCLEOTIDE SEQUENCE [LARGE SCALE GENOMIC DNA]</scope>
</reference>
<dbReference type="SUPFAM" id="SSF51905">
    <property type="entry name" value="FAD/NAD(P)-binding domain"/>
    <property type="match status" value="1"/>
</dbReference>
<dbReference type="GO" id="GO:0008682">
    <property type="term" value="F:3-demethoxyubiquinol 3-hydroxylase activity"/>
    <property type="evidence" value="ECO:0007669"/>
    <property type="project" value="TreeGrafter"/>
</dbReference>
<dbReference type="AlphaFoldDB" id="Q7VRA1"/>
<dbReference type="GO" id="GO:0006744">
    <property type="term" value="P:ubiquinone biosynthetic process"/>
    <property type="evidence" value="ECO:0007669"/>
    <property type="project" value="UniProtKB-UniPathway"/>
</dbReference>
<evidence type="ECO:0000256" key="6">
    <source>
        <dbReference type="ARBA" id="ARBA00023002"/>
    </source>
</evidence>
<keyword evidence="6 9" id="KW-0560">Oxidoreductase</keyword>
<comment type="pathway">
    <text evidence="2">Cofactor biosynthesis; ubiquinone biosynthesis.</text>
</comment>
<dbReference type="EC" id="1.14.13.-" evidence="9"/>
<dbReference type="InterPro" id="IPR018168">
    <property type="entry name" value="Ubi_Hdrlase_CS"/>
</dbReference>
<dbReference type="OrthoDB" id="9769565at2"/>
<accession>Q7VRA1</accession>
<dbReference type="InterPro" id="IPR002938">
    <property type="entry name" value="FAD-bd"/>
</dbReference>
<evidence type="ECO:0000256" key="3">
    <source>
        <dbReference type="ARBA" id="ARBA00005349"/>
    </source>
</evidence>
<dbReference type="eggNOG" id="COG0654">
    <property type="taxonomic scope" value="Bacteria"/>
</dbReference>
<keyword evidence="10" id="KW-1185">Reference proteome</keyword>
<feature type="domain" description="FAD-binding" evidence="8">
    <location>
        <begin position="6"/>
        <end position="321"/>
    </location>
</feature>
<proteinExistence type="inferred from homology"/>
<keyword evidence="5" id="KW-0274">FAD</keyword>
<dbReference type="PRINTS" id="PR00420">
    <property type="entry name" value="RNGMNOXGNASE"/>
</dbReference>
<dbReference type="PANTHER" id="PTHR43876:SF10">
    <property type="entry name" value="3-DEMETHOXYUBIQUINOL 3-HYDROXYLASE"/>
    <property type="match status" value="1"/>
</dbReference>
<dbReference type="InterPro" id="IPR010971">
    <property type="entry name" value="UbiH/COQ6"/>
</dbReference>
<sequence>MNKLFCEVLIFGAGIVGSSLALSLAKSGIKVIITDNKQFDITMNNSILPNIRVSAINYASVRFFKNIKIWNNIPSKFCTSYCHLKAWEWPSATLTFHSKSVGLSEMGYIVENNRLKLALWQGIEDVSTITFFCPSKLISLEYDGTYWKCLLSNSIVINSRLLIGADGIDSKIRTILGINITEWKYNQCCMLITTKTITQKWKKCNETIWQVFTPQGPIGFLPLHDNWGSLMWFGSNEYIQRLQKLPQSALEAKINHCFYKQLGKIKLCNTFVVPLIHRCAQRYIAAGGALVGDAAHTIHPLAGQGLNLGIRDVLSLSKLLSNSFDFSQNIINLDRVLFSYQSNRQFDINIMKSSIDFIYFIFHNNLLPLKITRNIAFMAIERFSYIKRKILQYAMGV</sequence>
<dbReference type="STRING" id="203907.Bfl318"/>
<dbReference type="KEGG" id="bfl:Bfl318"/>
<dbReference type="NCBIfam" id="TIGR01988">
    <property type="entry name" value="Ubi-OHases"/>
    <property type="match status" value="1"/>
</dbReference>
<evidence type="ECO:0000256" key="4">
    <source>
        <dbReference type="ARBA" id="ARBA00022630"/>
    </source>
</evidence>
<dbReference type="Proteomes" id="UP000002192">
    <property type="component" value="Chromosome"/>
</dbReference>
<name>Q7VRA1_BLOFL</name>
<comment type="cofactor">
    <cofactor evidence="1">
        <name>FAD</name>
        <dbReference type="ChEBI" id="CHEBI:57692"/>
    </cofactor>
</comment>
<evidence type="ECO:0000313" key="10">
    <source>
        <dbReference type="Proteomes" id="UP000002192"/>
    </source>
</evidence>
<evidence type="ECO:0000256" key="2">
    <source>
        <dbReference type="ARBA" id="ARBA00004749"/>
    </source>
</evidence>
<dbReference type="PROSITE" id="PS01304">
    <property type="entry name" value="UBIH"/>
    <property type="match status" value="1"/>
</dbReference>
<dbReference type="HOGENOM" id="CLU_009665_8_3_6"/>
<dbReference type="GO" id="GO:0071949">
    <property type="term" value="F:FAD binding"/>
    <property type="evidence" value="ECO:0007669"/>
    <property type="project" value="InterPro"/>
</dbReference>
<evidence type="ECO:0000313" key="9">
    <source>
        <dbReference type="EMBL" id="CAD83388.1"/>
    </source>
</evidence>
<dbReference type="UniPathway" id="UPA00232"/>
<organism evidence="9 10">
    <name type="scientific">Blochmanniella floridana</name>
    <dbReference type="NCBI Taxonomy" id="203907"/>
    <lineage>
        <taxon>Bacteria</taxon>
        <taxon>Pseudomonadati</taxon>
        <taxon>Pseudomonadota</taxon>
        <taxon>Gammaproteobacteria</taxon>
        <taxon>Enterobacterales</taxon>
        <taxon>Enterobacteriaceae</taxon>
        <taxon>ant endosymbionts</taxon>
        <taxon>Candidatus Blochmanniella</taxon>
    </lineage>
</organism>
<evidence type="ECO:0000259" key="8">
    <source>
        <dbReference type="Pfam" id="PF01494"/>
    </source>
</evidence>
<dbReference type="PANTHER" id="PTHR43876">
    <property type="entry name" value="UBIQUINONE BIOSYNTHESIS MONOOXYGENASE COQ6, MITOCHONDRIAL"/>
    <property type="match status" value="1"/>
</dbReference>
<dbReference type="EMBL" id="BX248583">
    <property type="protein sequence ID" value="CAD83388.1"/>
    <property type="molecule type" value="Genomic_DNA"/>
</dbReference>
<dbReference type="InterPro" id="IPR051205">
    <property type="entry name" value="UbiH/COQ6_monooxygenase"/>
</dbReference>
<dbReference type="Gene3D" id="3.50.50.60">
    <property type="entry name" value="FAD/NAD(P)-binding domain"/>
    <property type="match status" value="2"/>
</dbReference>